<reference evidence="2 3" key="1">
    <citation type="submission" date="2024-09" db="EMBL/GenBank/DDBJ databases">
        <authorList>
            <person name="Sun Q."/>
            <person name="Mori K."/>
        </authorList>
    </citation>
    <scope>NUCLEOTIDE SEQUENCE [LARGE SCALE GENOMIC DNA]</scope>
    <source>
        <strain evidence="2 3">TISTR 1856</strain>
    </source>
</reference>
<dbReference type="EMBL" id="JBHMDM010000001">
    <property type="protein sequence ID" value="MFB9375648.1"/>
    <property type="molecule type" value="Genomic_DNA"/>
</dbReference>
<evidence type="ECO:0000313" key="2">
    <source>
        <dbReference type="EMBL" id="MFB9375648.1"/>
    </source>
</evidence>
<dbReference type="Proteomes" id="UP001589748">
    <property type="component" value="Unassembled WGS sequence"/>
</dbReference>
<dbReference type="SUPFAM" id="SSF50475">
    <property type="entry name" value="FMN-binding split barrel"/>
    <property type="match status" value="1"/>
</dbReference>
<proteinExistence type="predicted"/>
<organism evidence="2 3">
    <name type="scientific">Kineococcus gynurae</name>
    <dbReference type="NCBI Taxonomy" id="452979"/>
    <lineage>
        <taxon>Bacteria</taxon>
        <taxon>Bacillati</taxon>
        <taxon>Actinomycetota</taxon>
        <taxon>Actinomycetes</taxon>
        <taxon>Kineosporiales</taxon>
        <taxon>Kineosporiaceae</taxon>
        <taxon>Kineococcus</taxon>
    </lineage>
</organism>
<feature type="region of interest" description="Disordered" evidence="1">
    <location>
        <begin position="34"/>
        <end position="59"/>
    </location>
</feature>
<comment type="caution">
    <text evidence="2">The sequence shown here is derived from an EMBL/GenBank/DDBJ whole genome shotgun (WGS) entry which is preliminary data.</text>
</comment>
<dbReference type="PANTHER" id="PTHR13343">
    <property type="entry name" value="CREG1 PROTEIN"/>
    <property type="match status" value="1"/>
</dbReference>
<sequence>MPPTIEAPTGDRRPSPAQWARTLALGVVPGTLVLPTDDGHATDCPGAHAGSGGRERQARAGTVGHPVQHLTDPMGGLLLLVEDDSPLAVRLLELTSQAAHAAHGGATYGVPAALDVLDVPPGRASLPRARLCITGWVEAVSSARQRELAGDAASVRPLGALLDVGSSRRLWRLEVADVRVTTGSEVHLLDEDEVLLATPDPLYVDEDSLVAHLEHQHSDALIGWVLGRLRAAEAAEVREVSVLGVDRYGLDVLVTTGTRTRTLRGSFDRAVGREHPLGEALCRLFACPCGGLSHRR</sequence>
<dbReference type="InterPro" id="IPR037119">
    <property type="entry name" value="Haem_oxidase_HugZ-like_sf"/>
</dbReference>
<name>A0ABV5LNH2_9ACTN</name>
<gene>
    <name evidence="2" type="ORF">ACFFVI_01575</name>
</gene>
<dbReference type="PANTHER" id="PTHR13343:SF24">
    <property type="entry name" value="OS07G0573800 PROTEIN"/>
    <property type="match status" value="1"/>
</dbReference>
<evidence type="ECO:0008006" key="4">
    <source>
        <dbReference type="Google" id="ProtNLM"/>
    </source>
</evidence>
<evidence type="ECO:0000256" key="1">
    <source>
        <dbReference type="SAM" id="MobiDB-lite"/>
    </source>
</evidence>
<protein>
    <recommendedName>
        <fullName evidence="4">DUF2470 domain-containing protein</fullName>
    </recommendedName>
</protein>
<dbReference type="Gene3D" id="3.20.180.10">
    <property type="entry name" value="PNP-oxidase-like"/>
    <property type="match status" value="1"/>
</dbReference>
<dbReference type="RefSeq" id="WP_380140156.1">
    <property type="nucleotide sequence ID" value="NZ_JBHLUI010000012.1"/>
</dbReference>
<keyword evidence="3" id="KW-1185">Reference proteome</keyword>
<evidence type="ECO:0000313" key="3">
    <source>
        <dbReference type="Proteomes" id="UP001589748"/>
    </source>
</evidence>
<accession>A0ABV5LNH2</accession>